<accession>A0ABZ1C6V8</accession>
<evidence type="ECO:0000256" key="4">
    <source>
        <dbReference type="PROSITE-ProRule" id="PRU00335"/>
    </source>
</evidence>
<evidence type="ECO:0000313" key="6">
    <source>
        <dbReference type="EMBL" id="WRQ87246.1"/>
    </source>
</evidence>
<dbReference type="Gene3D" id="1.10.357.10">
    <property type="entry name" value="Tetracycline Repressor, domain 2"/>
    <property type="match status" value="1"/>
</dbReference>
<dbReference type="EMBL" id="CP139781">
    <property type="protein sequence ID" value="WRQ87246.1"/>
    <property type="molecule type" value="Genomic_DNA"/>
</dbReference>
<organism evidence="6 7">
    <name type="scientific">Actomonas aquatica</name>
    <dbReference type="NCBI Taxonomy" id="2866162"/>
    <lineage>
        <taxon>Bacteria</taxon>
        <taxon>Pseudomonadati</taxon>
        <taxon>Verrucomicrobiota</taxon>
        <taxon>Opitutia</taxon>
        <taxon>Opitutales</taxon>
        <taxon>Opitutaceae</taxon>
        <taxon>Actomonas</taxon>
    </lineage>
</organism>
<gene>
    <name evidence="6" type="ORF">K1X11_020730</name>
</gene>
<evidence type="ECO:0000256" key="3">
    <source>
        <dbReference type="ARBA" id="ARBA00023163"/>
    </source>
</evidence>
<dbReference type="PANTHER" id="PTHR47506">
    <property type="entry name" value="TRANSCRIPTIONAL REGULATORY PROTEIN"/>
    <property type="match status" value="1"/>
</dbReference>
<evidence type="ECO:0000256" key="2">
    <source>
        <dbReference type="ARBA" id="ARBA00023125"/>
    </source>
</evidence>
<evidence type="ECO:0000259" key="5">
    <source>
        <dbReference type="PROSITE" id="PS50977"/>
    </source>
</evidence>
<name>A0ABZ1C6V8_9BACT</name>
<evidence type="ECO:0000256" key="1">
    <source>
        <dbReference type="ARBA" id="ARBA00023015"/>
    </source>
</evidence>
<keyword evidence="2 4" id="KW-0238">DNA-binding</keyword>
<proteinExistence type="predicted"/>
<dbReference type="PANTHER" id="PTHR47506:SF3">
    <property type="entry name" value="HTH-TYPE TRANSCRIPTIONAL REGULATOR LMRA"/>
    <property type="match status" value="1"/>
</dbReference>
<dbReference type="InterPro" id="IPR001647">
    <property type="entry name" value="HTH_TetR"/>
</dbReference>
<dbReference type="RefSeq" id="WP_221029341.1">
    <property type="nucleotide sequence ID" value="NZ_CP139781.1"/>
</dbReference>
<dbReference type="InterPro" id="IPR009057">
    <property type="entry name" value="Homeodomain-like_sf"/>
</dbReference>
<feature type="domain" description="HTH tetR-type" evidence="5">
    <location>
        <begin position="10"/>
        <end position="70"/>
    </location>
</feature>
<keyword evidence="7" id="KW-1185">Reference proteome</keyword>
<keyword evidence="1" id="KW-0805">Transcription regulation</keyword>
<feature type="DNA-binding region" description="H-T-H motif" evidence="4">
    <location>
        <begin position="33"/>
        <end position="52"/>
    </location>
</feature>
<protein>
    <submittedName>
        <fullName evidence="6">TetR/AcrR family transcriptional regulator</fullName>
    </submittedName>
</protein>
<dbReference type="Proteomes" id="UP000738431">
    <property type="component" value="Chromosome"/>
</dbReference>
<sequence>MKSESSAPVNARRLEIIDGCIQTFMRYGYKKTSMDDLARSIGLSRQALYLNFSDKATLFKATVGRVIERLREAGQEALGNEAEPIEARLGRAFDEVHGHSVGYDTLDEILETSVQMVGPVFDEFEVTFQADLAKALQVAGVARRWKSPRVTAELLAAQLYAASKGHKHLSSSAEVYRERMRGAIHLVCRSPEQLPSTA</sequence>
<evidence type="ECO:0000313" key="7">
    <source>
        <dbReference type="Proteomes" id="UP000738431"/>
    </source>
</evidence>
<dbReference type="PROSITE" id="PS50977">
    <property type="entry name" value="HTH_TETR_2"/>
    <property type="match status" value="1"/>
</dbReference>
<reference evidence="6 7" key="1">
    <citation type="submission" date="2023-12" db="EMBL/GenBank/DDBJ databases">
        <title>Description of an unclassified Opitutus bacterium of Verrucomicrobiota.</title>
        <authorList>
            <person name="Zhang D.-F."/>
        </authorList>
    </citation>
    <scope>NUCLEOTIDE SEQUENCE [LARGE SCALE GENOMIC DNA]</scope>
    <source>
        <strain evidence="6 7">WL0086</strain>
    </source>
</reference>
<dbReference type="SUPFAM" id="SSF46689">
    <property type="entry name" value="Homeodomain-like"/>
    <property type="match status" value="1"/>
</dbReference>
<dbReference type="Pfam" id="PF00440">
    <property type="entry name" value="TetR_N"/>
    <property type="match status" value="1"/>
</dbReference>
<keyword evidence="3" id="KW-0804">Transcription</keyword>